<evidence type="ECO:0000256" key="1">
    <source>
        <dbReference type="SAM" id="MobiDB-lite"/>
    </source>
</evidence>
<organism evidence="2 3">
    <name type="scientific">Kitasatospora kifunensis</name>
    <name type="common">Streptomyces kifunensis</name>
    <dbReference type="NCBI Taxonomy" id="58351"/>
    <lineage>
        <taxon>Bacteria</taxon>
        <taxon>Bacillati</taxon>
        <taxon>Actinomycetota</taxon>
        <taxon>Actinomycetes</taxon>
        <taxon>Kitasatosporales</taxon>
        <taxon>Streptomycetaceae</taxon>
        <taxon>Kitasatospora</taxon>
    </lineage>
</organism>
<comment type="caution">
    <text evidence="2">The sequence shown here is derived from an EMBL/GenBank/DDBJ whole genome shotgun (WGS) entry which is preliminary data.</text>
</comment>
<feature type="region of interest" description="Disordered" evidence="1">
    <location>
        <begin position="60"/>
        <end position="100"/>
    </location>
</feature>
<feature type="compositionally biased region" description="Basic and acidic residues" evidence="1">
    <location>
        <begin position="68"/>
        <end position="79"/>
    </location>
</feature>
<accession>A0A7W7R619</accession>
<dbReference type="Proteomes" id="UP000540506">
    <property type="component" value="Unassembled WGS sequence"/>
</dbReference>
<proteinExistence type="predicted"/>
<dbReference type="RefSeq" id="WP_184937816.1">
    <property type="nucleotide sequence ID" value="NZ_JACHJV010000001.1"/>
</dbReference>
<dbReference type="EMBL" id="JACHJV010000001">
    <property type="protein sequence ID" value="MBB4925541.1"/>
    <property type="molecule type" value="Genomic_DNA"/>
</dbReference>
<sequence>MRLVFQCTECGIHYLPPEGLGYGDGSQASPLWCTEHQAVMRELGIAEPPAAAAVALLTARQRAATPPTEERPGRPDVRPSRPARTRRGTRTPGGGRSRLH</sequence>
<evidence type="ECO:0000313" key="2">
    <source>
        <dbReference type="EMBL" id="MBB4925541.1"/>
    </source>
</evidence>
<gene>
    <name evidence="2" type="ORF">FHR34_004534</name>
</gene>
<dbReference type="AlphaFoldDB" id="A0A7W7R619"/>
<reference evidence="2 3" key="1">
    <citation type="submission" date="2020-08" db="EMBL/GenBank/DDBJ databases">
        <title>Sequencing the genomes of 1000 actinobacteria strains.</title>
        <authorList>
            <person name="Klenk H.-P."/>
        </authorList>
    </citation>
    <scope>NUCLEOTIDE SEQUENCE [LARGE SCALE GENOMIC DNA]</scope>
    <source>
        <strain evidence="2 3">DSM 41654</strain>
    </source>
</reference>
<name>A0A7W7R619_KITKI</name>
<evidence type="ECO:0000313" key="3">
    <source>
        <dbReference type="Proteomes" id="UP000540506"/>
    </source>
</evidence>
<keyword evidence="3" id="KW-1185">Reference proteome</keyword>
<protein>
    <submittedName>
        <fullName evidence="2">Uncharacterized protein</fullName>
    </submittedName>
</protein>
<feature type="compositionally biased region" description="Gly residues" evidence="1">
    <location>
        <begin position="91"/>
        <end position="100"/>
    </location>
</feature>